<sequence>MKPRFLNSIRLSVVMVAVWLLLVGELSVAHALLAILLALLVPMFTDRLRERRGMPGKPMVMARLALVVLRDIVVSNIQVARLILGPQSRIRPGFVWIPLELGNTYGITALASIITMTPGTLSCDLTPDRRYLLVHCLNLEDAEGTVAQIKQSYERPLLEIFPT</sequence>
<name>A0ABT0GKN3_9GAMM</name>
<organism evidence="8 9">
    <name type="scientific">Pseudomarimonas salicorniae</name>
    <dbReference type="NCBI Taxonomy" id="2933270"/>
    <lineage>
        <taxon>Bacteria</taxon>
        <taxon>Pseudomonadati</taxon>
        <taxon>Pseudomonadota</taxon>
        <taxon>Gammaproteobacteria</taxon>
        <taxon>Lysobacterales</taxon>
        <taxon>Lysobacteraceae</taxon>
        <taxon>Pseudomarimonas</taxon>
    </lineage>
</organism>
<evidence type="ECO:0000313" key="8">
    <source>
        <dbReference type="EMBL" id="MCK7595096.1"/>
    </source>
</evidence>
<dbReference type="RefSeq" id="WP_248210849.1">
    <property type="nucleotide sequence ID" value="NZ_JALNMH010000013.1"/>
</dbReference>
<keyword evidence="5 7" id="KW-1133">Transmembrane helix</keyword>
<evidence type="ECO:0000256" key="1">
    <source>
        <dbReference type="ARBA" id="ARBA00004651"/>
    </source>
</evidence>
<keyword evidence="3" id="KW-1003">Cell membrane</keyword>
<evidence type="ECO:0000256" key="2">
    <source>
        <dbReference type="ARBA" id="ARBA00006228"/>
    </source>
</evidence>
<evidence type="ECO:0000256" key="4">
    <source>
        <dbReference type="ARBA" id="ARBA00022692"/>
    </source>
</evidence>
<protein>
    <submittedName>
        <fullName evidence="8">Na+/H+ antiporter subunit E</fullName>
    </submittedName>
</protein>
<keyword evidence="4 7" id="KW-0812">Transmembrane</keyword>
<dbReference type="InterPro" id="IPR002758">
    <property type="entry name" value="Cation_antiport_E"/>
</dbReference>
<dbReference type="Proteomes" id="UP001431449">
    <property type="component" value="Unassembled WGS sequence"/>
</dbReference>
<comment type="similarity">
    <text evidence="2">Belongs to the CPA3 antiporters (TC 2.A.63) subunit E family.</text>
</comment>
<dbReference type="PIRSF" id="PIRSF019239">
    <property type="entry name" value="MrpE"/>
    <property type="match status" value="1"/>
</dbReference>
<feature type="transmembrane region" description="Helical" evidence="7">
    <location>
        <begin position="12"/>
        <end position="40"/>
    </location>
</feature>
<dbReference type="EMBL" id="JALNMH010000013">
    <property type="protein sequence ID" value="MCK7595096.1"/>
    <property type="molecule type" value="Genomic_DNA"/>
</dbReference>
<accession>A0ABT0GKN3</accession>
<dbReference type="Pfam" id="PF01899">
    <property type="entry name" value="MNHE"/>
    <property type="match status" value="1"/>
</dbReference>
<evidence type="ECO:0000256" key="3">
    <source>
        <dbReference type="ARBA" id="ARBA00022475"/>
    </source>
</evidence>
<evidence type="ECO:0000256" key="6">
    <source>
        <dbReference type="ARBA" id="ARBA00023136"/>
    </source>
</evidence>
<keyword evidence="6 7" id="KW-0472">Membrane</keyword>
<dbReference type="NCBIfam" id="NF006518">
    <property type="entry name" value="PRK08965.1-2"/>
    <property type="match status" value="1"/>
</dbReference>
<proteinExistence type="inferred from homology"/>
<dbReference type="PANTHER" id="PTHR34584:SF1">
    <property type="entry name" value="NA(+)_H(+) ANTIPORTER SUBUNIT E1"/>
    <property type="match status" value="1"/>
</dbReference>
<evidence type="ECO:0000256" key="7">
    <source>
        <dbReference type="SAM" id="Phobius"/>
    </source>
</evidence>
<comment type="caution">
    <text evidence="8">The sequence shown here is derived from an EMBL/GenBank/DDBJ whole genome shotgun (WGS) entry which is preliminary data.</text>
</comment>
<evidence type="ECO:0000256" key="5">
    <source>
        <dbReference type="ARBA" id="ARBA00022989"/>
    </source>
</evidence>
<comment type="subcellular location">
    <subcellularLocation>
        <location evidence="1">Cell membrane</location>
        <topology evidence="1">Multi-pass membrane protein</topology>
    </subcellularLocation>
</comment>
<reference evidence="8" key="1">
    <citation type="submission" date="2022-04" db="EMBL/GenBank/DDBJ databases">
        <title>Lysobacter sp. CAU 1642 isolated from sea sand.</title>
        <authorList>
            <person name="Kim W."/>
        </authorList>
    </citation>
    <scope>NUCLEOTIDE SEQUENCE</scope>
    <source>
        <strain evidence="8">CAU 1642</strain>
    </source>
</reference>
<gene>
    <name evidence="8" type="ORF">M0G41_15605</name>
</gene>
<evidence type="ECO:0000313" key="9">
    <source>
        <dbReference type="Proteomes" id="UP001431449"/>
    </source>
</evidence>
<dbReference type="PANTHER" id="PTHR34584">
    <property type="entry name" value="NA(+)/H(+) ANTIPORTER SUBUNIT E1"/>
    <property type="match status" value="1"/>
</dbReference>
<keyword evidence="9" id="KW-1185">Reference proteome</keyword>